<evidence type="ECO:0000256" key="3">
    <source>
        <dbReference type="ARBA" id="ARBA00022597"/>
    </source>
</evidence>
<dbReference type="InterPro" id="IPR003439">
    <property type="entry name" value="ABC_transporter-like_ATP-bd"/>
</dbReference>
<organism evidence="10 11">
    <name type="scientific">Pleomorphomonas carboxyditropha</name>
    <dbReference type="NCBI Taxonomy" id="2023338"/>
    <lineage>
        <taxon>Bacteria</taxon>
        <taxon>Pseudomonadati</taxon>
        <taxon>Pseudomonadota</taxon>
        <taxon>Alphaproteobacteria</taxon>
        <taxon>Hyphomicrobiales</taxon>
        <taxon>Pleomorphomonadaceae</taxon>
        <taxon>Pleomorphomonas</taxon>
    </lineage>
</organism>
<gene>
    <name evidence="10" type="ORF">CJ014_24130</name>
</gene>
<comment type="caution">
    <text evidence="10">The sequence shown here is derived from an EMBL/GenBank/DDBJ whole genome shotgun (WGS) entry which is preliminary data.</text>
</comment>
<keyword evidence="3" id="KW-0762">Sugar transport</keyword>
<dbReference type="Pfam" id="PF00005">
    <property type="entry name" value="ABC_tran"/>
    <property type="match status" value="1"/>
</dbReference>
<keyword evidence="8" id="KW-0472">Membrane</keyword>
<evidence type="ECO:0000256" key="4">
    <source>
        <dbReference type="ARBA" id="ARBA00022737"/>
    </source>
</evidence>
<dbReference type="GO" id="GO:0005524">
    <property type="term" value="F:ATP binding"/>
    <property type="evidence" value="ECO:0007669"/>
    <property type="project" value="UniProtKB-KW"/>
</dbReference>
<accession>A0A2G9WPV7</accession>
<name>A0A2G9WPV7_9HYPH</name>
<dbReference type="OrthoDB" id="9806149at2"/>
<keyword evidence="1" id="KW-0813">Transport</keyword>
<keyword evidence="6" id="KW-0067">ATP-binding</keyword>
<dbReference type="Gene3D" id="3.40.50.300">
    <property type="entry name" value="P-loop containing nucleotide triphosphate hydrolases"/>
    <property type="match status" value="1"/>
</dbReference>
<feature type="domain" description="ABC transporter" evidence="9">
    <location>
        <begin position="14"/>
        <end position="46"/>
    </location>
</feature>
<proteinExistence type="predicted"/>
<keyword evidence="7" id="KW-1278">Translocase</keyword>
<keyword evidence="5" id="KW-0547">Nucleotide-binding</keyword>
<evidence type="ECO:0000256" key="2">
    <source>
        <dbReference type="ARBA" id="ARBA00022475"/>
    </source>
</evidence>
<dbReference type="EMBL" id="NQVN01000027">
    <property type="protein sequence ID" value="PIO96736.1"/>
    <property type="molecule type" value="Genomic_DNA"/>
</dbReference>
<dbReference type="AlphaFoldDB" id="A0A2G9WPV7"/>
<sequence>MRDITKTFPGVIALRDVSFSVEEGEIHALCGENGAGKSTLMKVLSG</sequence>
<dbReference type="SUPFAM" id="SSF52540">
    <property type="entry name" value="P-loop containing nucleoside triphosphate hydrolases"/>
    <property type="match status" value="1"/>
</dbReference>
<dbReference type="GO" id="GO:0016887">
    <property type="term" value="F:ATP hydrolysis activity"/>
    <property type="evidence" value="ECO:0007669"/>
    <property type="project" value="InterPro"/>
</dbReference>
<dbReference type="InterPro" id="IPR027417">
    <property type="entry name" value="P-loop_NTPase"/>
</dbReference>
<evidence type="ECO:0000256" key="8">
    <source>
        <dbReference type="ARBA" id="ARBA00023136"/>
    </source>
</evidence>
<keyword evidence="2" id="KW-1003">Cell membrane</keyword>
<evidence type="ECO:0000259" key="9">
    <source>
        <dbReference type="Pfam" id="PF00005"/>
    </source>
</evidence>
<keyword evidence="11" id="KW-1185">Reference proteome</keyword>
<dbReference type="RefSeq" id="WP_118847947.1">
    <property type="nucleotide sequence ID" value="NZ_NQVN01000027.1"/>
</dbReference>
<evidence type="ECO:0000313" key="11">
    <source>
        <dbReference type="Proteomes" id="UP000231070"/>
    </source>
</evidence>
<dbReference type="PANTHER" id="PTHR43790">
    <property type="entry name" value="CARBOHYDRATE TRANSPORT ATP-BINDING PROTEIN MG119-RELATED"/>
    <property type="match status" value="1"/>
</dbReference>
<keyword evidence="4" id="KW-0677">Repeat</keyword>
<dbReference type="PANTHER" id="PTHR43790:SF1">
    <property type="entry name" value="XYLOSE IMPORT ATP-BINDING PROTEIN XYLG"/>
    <property type="match status" value="1"/>
</dbReference>
<evidence type="ECO:0000256" key="6">
    <source>
        <dbReference type="ARBA" id="ARBA00022840"/>
    </source>
</evidence>
<dbReference type="InterPro" id="IPR050107">
    <property type="entry name" value="ABC_carbohydrate_import_ATPase"/>
</dbReference>
<evidence type="ECO:0000313" key="10">
    <source>
        <dbReference type="EMBL" id="PIO96736.1"/>
    </source>
</evidence>
<reference evidence="10 11" key="1">
    <citation type="submission" date="2017-08" db="EMBL/GenBank/DDBJ databases">
        <title>Pleomorphomonas carboxidotrophicus sp. nov., a new mesophilic hydrogenogenic carboxidotroph.</title>
        <authorList>
            <person name="Esquivel-Elizondo S."/>
            <person name="Krajmalnik-Brown R."/>
            <person name="Maldonado J."/>
        </authorList>
    </citation>
    <scope>NUCLEOTIDE SEQUENCE [LARGE SCALE GENOMIC DNA]</scope>
    <source>
        <strain evidence="10 11">SVCO-16</strain>
    </source>
</reference>
<protein>
    <recommendedName>
        <fullName evidence="9">ABC transporter domain-containing protein</fullName>
    </recommendedName>
</protein>
<feature type="non-terminal residue" evidence="10">
    <location>
        <position position="46"/>
    </location>
</feature>
<evidence type="ECO:0000256" key="1">
    <source>
        <dbReference type="ARBA" id="ARBA00022448"/>
    </source>
</evidence>
<evidence type="ECO:0000256" key="5">
    <source>
        <dbReference type="ARBA" id="ARBA00022741"/>
    </source>
</evidence>
<evidence type="ECO:0000256" key="7">
    <source>
        <dbReference type="ARBA" id="ARBA00022967"/>
    </source>
</evidence>
<dbReference type="Proteomes" id="UP000231070">
    <property type="component" value="Unassembled WGS sequence"/>
</dbReference>